<accession>A0A9P1BJQ8</accession>
<dbReference type="EMBL" id="CAMXCT030000150">
    <property type="protein sequence ID" value="CAL4761991.1"/>
    <property type="molecule type" value="Genomic_DNA"/>
</dbReference>
<reference evidence="2 3" key="2">
    <citation type="submission" date="2024-05" db="EMBL/GenBank/DDBJ databases">
        <authorList>
            <person name="Chen Y."/>
            <person name="Shah S."/>
            <person name="Dougan E. K."/>
            <person name="Thang M."/>
            <person name="Chan C."/>
        </authorList>
    </citation>
    <scope>NUCLEOTIDE SEQUENCE [LARGE SCALE GENOMIC DNA]</scope>
</reference>
<evidence type="ECO:0000313" key="1">
    <source>
        <dbReference type="EMBL" id="CAI3974679.1"/>
    </source>
</evidence>
<reference evidence="1" key="1">
    <citation type="submission" date="2022-10" db="EMBL/GenBank/DDBJ databases">
        <authorList>
            <person name="Chen Y."/>
            <person name="Dougan E. K."/>
            <person name="Chan C."/>
            <person name="Rhodes N."/>
            <person name="Thang M."/>
        </authorList>
    </citation>
    <scope>NUCLEOTIDE SEQUENCE</scope>
</reference>
<protein>
    <submittedName>
        <fullName evidence="1">Uncharacterized protein</fullName>
    </submittedName>
</protein>
<evidence type="ECO:0000313" key="3">
    <source>
        <dbReference type="Proteomes" id="UP001152797"/>
    </source>
</evidence>
<proteinExistence type="predicted"/>
<name>A0A9P1BJQ8_9DINO</name>
<sequence length="348" mass="40333">MLKLCLRPVVDKIIAWISTAEENVLRELLTRDLDSEETLRCFEQELFYAARQRLQNVRWRRCLELLGRIFLGEREEDQMNFVTRAMESDKSAKSVASLVYELGGRRYVPDFLLDIVLADSSDAEGVREKVQRICDFFGPLHECKIPKEVAQNFEYHAKGADVVAFREVNGFYFFLLRDADNIMQQLLRSVPVGCQMVQQLPVFLRTTSLNMNDTFPRLDNLRALGVFIKQIEQVNDHVEVQITTWHEKFSILPLRDFQVRHMKLVKKSANAYERSQHDAFPVSLCEWVFYARSFEQEYVEVPSALQRHAVPLDPAEFDPPPTLPAGDELPLLRVSFSHLSSASWLMCV</sequence>
<dbReference type="EMBL" id="CAMXCT010000150">
    <property type="protein sequence ID" value="CAI3974679.1"/>
    <property type="molecule type" value="Genomic_DNA"/>
</dbReference>
<comment type="caution">
    <text evidence="1">The sequence shown here is derived from an EMBL/GenBank/DDBJ whole genome shotgun (WGS) entry which is preliminary data.</text>
</comment>
<gene>
    <name evidence="1" type="ORF">C1SCF055_LOCUS3064</name>
</gene>
<dbReference type="EMBL" id="CAMXCT020000150">
    <property type="protein sequence ID" value="CAL1128054.1"/>
    <property type="molecule type" value="Genomic_DNA"/>
</dbReference>
<dbReference type="AlphaFoldDB" id="A0A9P1BJQ8"/>
<organism evidence="1">
    <name type="scientific">Cladocopium goreaui</name>
    <dbReference type="NCBI Taxonomy" id="2562237"/>
    <lineage>
        <taxon>Eukaryota</taxon>
        <taxon>Sar</taxon>
        <taxon>Alveolata</taxon>
        <taxon>Dinophyceae</taxon>
        <taxon>Suessiales</taxon>
        <taxon>Symbiodiniaceae</taxon>
        <taxon>Cladocopium</taxon>
    </lineage>
</organism>
<evidence type="ECO:0000313" key="2">
    <source>
        <dbReference type="EMBL" id="CAL4761991.1"/>
    </source>
</evidence>
<keyword evidence="3" id="KW-1185">Reference proteome</keyword>
<dbReference type="Proteomes" id="UP001152797">
    <property type="component" value="Unassembled WGS sequence"/>
</dbReference>